<evidence type="ECO:0000256" key="1">
    <source>
        <dbReference type="SAM" id="MobiDB-lite"/>
    </source>
</evidence>
<accession>A0AAP0GIU4</accession>
<dbReference type="Gene3D" id="2.40.50.140">
    <property type="entry name" value="Nucleic acid-binding proteins"/>
    <property type="match status" value="2"/>
</dbReference>
<dbReference type="PANTHER" id="PTHR47165:SF4">
    <property type="entry name" value="OS03G0429900 PROTEIN"/>
    <property type="match status" value="1"/>
</dbReference>
<feature type="compositionally biased region" description="Low complexity" evidence="1">
    <location>
        <begin position="396"/>
        <end position="414"/>
    </location>
</feature>
<feature type="region of interest" description="Disordered" evidence="1">
    <location>
        <begin position="396"/>
        <end position="453"/>
    </location>
</feature>
<dbReference type="SUPFAM" id="SSF50249">
    <property type="entry name" value="Nucleic acid-binding proteins"/>
    <property type="match status" value="2"/>
</dbReference>
<organism evidence="2 3">
    <name type="scientific">Deinandra increscens subsp. villosa</name>
    <dbReference type="NCBI Taxonomy" id="3103831"/>
    <lineage>
        <taxon>Eukaryota</taxon>
        <taxon>Viridiplantae</taxon>
        <taxon>Streptophyta</taxon>
        <taxon>Embryophyta</taxon>
        <taxon>Tracheophyta</taxon>
        <taxon>Spermatophyta</taxon>
        <taxon>Magnoliopsida</taxon>
        <taxon>eudicotyledons</taxon>
        <taxon>Gunneridae</taxon>
        <taxon>Pentapetalae</taxon>
        <taxon>asterids</taxon>
        <taxon>campanulids</taxon>
        <taxon>Asterales</taxon>
        <taxon>Asteraceae</taxon>
        <taxon>Asteroideae</taxon>
        <taxon>Heliantheae alliance</taxon>
        <taxon>Madieae</taxon>
        <taxon>Madiinae</taxon>
        <taxon>Deinandra</taxon>
    </lineage>
</organism>
<feature type="compositionally biased region" description="Basic residues" evidence="1">
    <location>
        <begin position="433"/>
        <end position="453"/>
    </location>
</feature>
<comment type="caution">
    <text evidence="2">The sequence shown here is derived from an EMBL/GenBank/DDBJ whole genome shotgun (WGS) entry which is preliminary data.</text>
</comment>
<dbReference type="PANTHER" id="PTHR47165">
    <property type="entry name" value="OS03G0429900 PROTEIN"/>
    <property type="match status" value="1"/>
</dbReference>
<dbReference type="InterPro" id="IPR012340">
    <property type="entry name" value="NA-bd_OB-fold"/>
</dbReference>
<keyword evidence="3" id="KW-1185">Reference proteome</keyword>
<evidence type="ECO:0000313" key="2">
    <source>
        <dbReference type="EMBL" id="KAK9049500.1"/>
    </source>
</evidence>
<sequence>MSSKRISDIKLDEPTAPLQIRIIKKWKPYMKPTELCYLFVDIHGDGIEAICASHEEDYFDSFIHIQSCYTLTKYVTVPSRTYMAVVPHNTSLRFGKNASFAPLPECGIPAYYYNFANFSVIVSRKVNSSLKIYPTLLSDYIGRVERIRNITSTKSKKEFIKILVQDEHNNVLEVTVWDKSLFKFQTEEAINQVIAVTSTVVTEYNDTLQLETTAASTISINPAIQDINDYITRYIDLKIPTTLGTGEKKVTIAELLEHNSNENMGSRFACKATITSISTYMKWNYALCSECPNKLYPQTDGLTCVNDGVIKNPQFMYCVHATIADISSSANVIFFDDAMKSFVKIDCKDMVIKHGYTNPKIIPHPILSLKGILKVFHINKKRDGTLAINQVSEALTNTTSSSTASPKTSTTPNKLETKRKEYISKGINSSHQKASHQKASHQKRGGKKTKPSG</sequence>
<name>A0AAP0GIU4_9ASTR</name>
<dbReference type="EMBL" id="JBCNJP010006456">
    <property type="protein sequence ID" value="KAK9049500.1"/>
    <property type="molecule type" value="Genomic_DNA"/>
</dbReference>
<dbReference type="AlphaFoldDB" id="A0AAP0GIU4"/>
<proteinExistence type="predicted"/>
<dbReference type="Proteomes" id="UP001408789">
    <property type="component" value="Unassembled WGS sequence"/>
</dbReference>
<reference evidence="2 3" key="1">
    <citation type="submission" date="2024-04" db="EMBL/GenBank/DDBJ databases">
        <title>The reference genome of an endangered Asteraceae, Deinandra increscens subsp. villosa, native to the Central Coast of California.</title>
        <authorList>
            <person name="Guilliams M."/>
            <person name="Hasenstab-Lehman K."/>
            <person name="Meyer R."/>
            <person name="Mcevoy S."/>
        </authorList>
    </citation>
    <scope>NUCLEOTIDE SEQUENCE [LARGE SCALE GENOMIC DNA]</scope>
    <source>
        <tissue evidence="2">Leaf</tissue>
    </source>
</reference>
<protein>
    <recommendedName>
        <fullName evidence="4">Replication factor A C-terminal domain-containing protein</fullName>
    </recommendedName>
</protein>
<gene>
    <name evidence="2" type="ORF">SSX86_031531</name>
</gene>
<evidence type="ECO:0008006" key="4">
    <source>
        <dbReference type="Google" id="ProtNLM"/>
    </source>
</evidence>
<evidence type="ECO:0000313" key="3">
    <source>
        <dbReference type="Proteomes" id="UP001408789"/>
    </source>
</evidence>